<feature type="transmembrane region" description="Helical" evidence="13">
    <location>
        <begin position="249"/>
        <end position="269"/>
    </location>
</feature>
<evidence type="ECO:0000256" key="10">
    <source>
        <dbReference type="ARBA" id="ARBA00023170"/>
    </source>
</evidence>
<evidence type="ECO:0000256" key="5">
    <source>
        <dbReference type="ARBA" id="ARBA00022692"/>
    </source>
</evidence>
<feature type="transmembrane region" description="Helical" evidence="13">
    <location>
        <begin position="202"/>
        <end position="228"/>
    </location>
</feature>
<accession>K4FUV2</accession>
<feature type="transmembrane region" description="Helical" evidence="13">
    <location>
        <begin position="45"/>
        <end position="66"/>
    </location>
</feature>
<dbReference type="EMBL" id="JX053161">
    <property type="protein sequence ID" value="AFK11389.1"/>
    <property type="molecule type" value="mRNA"/>
</dbReference>
<dbReference type="PRINTS" id="PR01066">
    <property type="entry name" value="P2Y4PRNOCPTR"/>
</dbReference>
<evidence type="ECO:0000256" key="11">
    <source>
        <dbReference type="ARBA" id="ARBA00023224"/>
    </source>
</evidence>
<evidence type="ECO:0000256" key="2">
    <source>
        <dbReference type="ARBA" id="ARBA00021855"/>
    </source>
</evidence>
<keyword evidence="4" id="KW-1003">Cell membrane</keyword>
<dbReference type="AlphaFoldDB" id="K4FUV2"/>
<evidence type="ECO:0000256" key="8">
    <source>
        <dbReference type="ARBA" id="ARBA00023136"/>
    </source>
</evidence>
<keyword evidence="5 12" id="KW-0812">Transmembrane</keyword>
<comment type="subcellular location">
    <subcellularLocation>
        <location evidence="1">Cell membrane</location>
        <topology evidence="1">Multi-pass membrane protein</topology>
    </subcellularLocation>
</comment>
<organism evidence="15">
    <name type="scientific">Callorhinchus milii</name>
    <name type="common">Ghost shark</name>
    <dbReference type="NCBI Taxonomy" id="7868"/>
    <lineage>
        <taxon>Eukaryota</taxon>
        <taxon>Metazoa</taxon>
        <taxon>Chordata</taxon>
        <taxon>Craniata</taxon>
        <taxon>Vertebrata</taxon>
        <taxon>Chondrichthyes</taxon>
        <taxon>Holocephali</taxon>
        <taxon>Chimaeriformes</taxon>
        <taxon>Callorhinchidae</taxon>
        <taxon>Callorhinchus</taxon>
    </lineage>
</organism>
<keyword evidence="11 12" id="KW-0807">Transducer</keyword>
<protein>
    <recommendedName>
        <fullName evidence="2">P2Y purinoceptor 2</fullName>
    </recommendedName>
    <alternativeName>
        <fullName evidence="3">P2Y purinoceptor 4</fullName>
    </alternativeName>
</protein>
<dbReference type="InterPro" id="IPR000276">
    <property type="entry name" value="GPCR_Rhodpsn"/>
</dbReference>
<dbReference type="GO" id="GO:0005886">
    <property type="term" value="C:plasma membrane"/>
    <property type="evidence" value="ECO:0007669"/>
    <property type="project" value="UniProtKB-SubCell"/>
</dbReference>
<dbReference type="GO" id="GO:0030321">
    <property type="term" value="P:transepithelial chloride transport"/>
    <property type="evidence" value="ECO:0007669"/>
    <property type="project" value="InterPro"/>
</dbReference>
<dbReference type="PANTHER" id="PTHR24231:SF17">
    <property type="entry name" value="P2Y PURINOCEPTOR 2"/>
    <property type="match status" value="1"/>
</dbReference>
<evidence type="ECO:0000256" key="7">
    <source>
        <dbReference type="ARBA" id="ARBA00023040"/>
    </source>
</evidence>
<name>K4FUV2_CALMI</name>
<keyword evidence="7 12" id="KW-0297">G-protein coupled receptor</keyword>
<comment type="similarity">
    <text evidence="12">Belongs to the G-protein coupled receptor 1 family.</text>
</comment>
<proteinExistence type="evidence at transcript level"/>
<evidence type="ECO:0000256" key="13">
    <source>
        <dbReference type="SAM" id="Phobius"/>
    </source>
</evidence>
<dbReference type="CDD" id="cd15373">
    <property type="entry name" value="7tmA_P2Y2"/>
    <property type="match status" value="1"/>
</dbReference>
<evidence type="ECO:0000256" key="9">
    <source>
        <dbReference type="ARBA" id="ARBA00023157"/>
    </source>
</evidence>
<dbReference type="PRINTS" id="PR01157">
    <property type="entry name" value="P2YPURNOCPTR"/>
</dbReference>
<evidence type="ECO:0000256" key="4">
    <source>
        <dbReference type="ARBA" id="ARBA00022475"/>
    </source>
</evidence>
<dbReference type="PROSITE" id="PS00237">
    <property type="entry name" value="G_PROTEIN_RECEP_F1_1"/>
    <property type="match status" value="1"/>
</dbReference>
<evidence type="ECO:0000256" key="12">
    <source>
        <dbReference type="RuleBase" id="RU000688"/>
    </source>
</evidence>
<dbReference type="SUPFAM" id="SSF81321">
    <property type="entry name" value="Family A G protein-coupled receptor-like"/>
    <property type="match status" value="1"/>
</dbReference>
<dbReference type="PANTHER" id="PTHR24231">
    <property type="entry name" value="PURINOCEPTOR-RELATED G-PROTEIN COUPLED RECEPTOR"/>
    <property type="match status" value="1"/>
</dbReference>
<sequence>MNSIPTLEPWAEGFNFNLNLNVTELPGQNYNCTFNEEFKYILLPVSYGIVFVVGLVLNCLAIWVFVFRMRPWNTTTTYMFNLAISDTMYVISLPLLVYYYARRNNWPFGAALCKIVRFLFYTNLYCSILFLTCMSIHRFLGVCFPMESLRWVKVRNTRIVCAVVWVIVIMCQAPILAFVTTEDKGTNTLCYDTSSRENFNQFVIYNMVQLVLLFCGPFVIVMVCYWFMTKELLRPNTAHPENSKSRKKSIKMIVIILSVFVLCFLPFHITRSIYYSSRSLHLSCSTLNAVNLAYKLTRPLASANSCLDPILYVLAGQTYRSQLASKGMRNGVKKIKTGSSDTKTNKTQSILSNTDIMLESIK</sequence>
<dbReference type="Pfam" id="PF00001">
    <property type="entry name" value="7tm_1"/>
    <property type="match status" value="1"/>
</dbReference>
<evidence type="ECO:0000256" key="6">
    <source>
        <dbReference type="ARBA" id="ARBA00022989"/>
    </source>
</evidence>
<dbReference type="Gene3D" id="1.20.1070.10">
    <property type="entry name" value="Rhodopsin 7-helix transmembrane proteins"/>
    <property type="match status" value="1"/>
</dbReference>
<evidence type="ECO:0000259" key="14">
    <source>
        <dbReference type="PROSITE" id="PS50262"/>
    </source>
</evidence>
<evidence type="ECO:0000256" key="1">
    <source>
        <dbReference type="ARBA" id="ARBA00004651"/>
    </source>
</evidence>
<keyword evidence="8 13" id="KW-0472">Membrane</keyword>
<feature type="transmembrane region" description="Helical" evidence="13">
    <location>
        <begin position="160"/>
        <end position="179"/>
    </location>
</feature>
<dbReference type="GO" id="GO:0045028">
    <property type="term" value="F:G protein-coupled purinergic nucleotide receptor activity"/>
    <property type="evidence" value="ECO:0007669"/>
    <property type="project" value="InterPro"/>
</dbReference>
<dbReference type="FunFam" id="1.20.1070.10:FF:000017">
    <property type="entry name" value="lysophosphatidic acid receptor 4"/>
    <property type="match status" value="1"/>
</dbReference>
<evidence type="ECO:0000313" key="15">
    <source>
        <dbReference type="EMBL" id="AFK11389.1"/>
    </source>
</evidence>
<dbReference type="GO" id="GO:0045030">
    <property type="term" value="F:G protein-coupled UTP receptor activity"/>
    <property type="evidence" value="ECO:0007669"/>
    <property type="project" value="TreeGrafter"/>
</dbReference>
<dbReference type="GO" id="GO:0031686">
    <property type="term" value="F:A1 adenosine receptor binding"/>
    <property type="evidence" value="ECO:0007669"/>
    <property type="project" value="TreeGrafter"/>
</dbReference>
<dbReference type="PROSITE" id="PS50262">
    <property type="entry name" value="G_PROTEIN_RECEP_F1_2"/>
    <property type="match status" value="1"/>
</dbReference>
<evidence type="ECO:0000256" key="3">
    <source>
        <dbReference type="ARBA" id="ARBA00021864"/>
    </source>
</evidence>
<keyword evidence="10 12" id="KW-0675">Receptor</keyword>
<feature type="transmembrane region" description="Helical" evidence="13">
    <location>
        <begin position="120"/>
        <end position="140"/>
    </location>
</feature>
<dbReference type="PRINTS" id="PR00237">
    <property type="entry name" value="GPCRRHODOPSN"/>
</dbReference>
<feature type="domain" description="G-protein coupled receptors family 1 profile" evidence="14">
    <location>
        <begin position="57"/>
        <end position="312"/>
    </location>
</feature>
<reference evidence="15" key="1">
    <citation type="journal article" date="2012" name="PLoS ONE">
        <title>Sequencing and Analysis of Full-Length cDNAs, 5'-ESTs and 3'-ESTs from a Cartilaginous Fish, the Elephant Shark (Callorhinchus milii).</title>
        <authorList>
            <person name="Tan Y.Y."/>
            <person name="Kodzius R."/>
            <person name="Tay B.H."/>
            <person name="Tay A."/>
            <person name="Brenner S."/>
            <person name="Venkatesh B."/>
        </authorList>
    </citation>
    <scope>NUCLEOTIDE SEQUENCE</scope>
    <source>
        <tissue evidence="15">Spleen</tissue>
    </source>
</reference>
<keyword evidence="6 13" id="KW-1133">Transmembrane helix</keyword>
<keyword evidence="9" id="KW-1015">Disulfide bond</keyword>
<dbReference type="InterPro" id="IPR017452">
    <property type="entry name" value="GPCR_Rhodpsn_7TM"/>
</dbReference>
<dbReference type="InterPro" id="IPR000018">
    <property type="entry name" value="P2Y4"/>
</dbReference>
<feature type="transmembrane region" description="Helical" evidence="13">
    <location>
        <begin position="78"/>
        <end position="100"/>
    </location>
</feature>